<name>A0ABD5MM23_9EURY</name>
<reference evidence="3" key="1">
    <citation type="submission" date="2024-09" db="EMBL/GenBank/DDBJ databases">
        <authorList>
            <person name="Sun Q."/>
        </authorList>
    </citation>
    <scope>NUCLEOTIDE SEQUENCE [LARGE SCALE GENOMIC DNA]</scope>
    <source>
        <strain evidence="3">JCM 31273</strain>
    </source>
</reference>
<proteinExistence type="predicted"/>
<dbReference type="Pfam" id="PF13635">
    <property type="entry name" value="DUF4143"/>
    <property type="match status" value="1"/>
</dbReference>
<dbReference type="GO" id="GO:0005524">
    <property type="term" value="F:ATP binding"/>
    <property type="evidence" value="ECO:0007669"/>
    <property type="project" value="UniProtKB-KW"/>
</dbReference>
<dbReference type="Pfam" id="PF13173">
    <property type="entry name" value="AAA_14"/>
    <property type="match status" value="1"/>
</dbReference>
<feature type="domain" description="AAA" evidence="1">
    <location>
        <begin position="26"/>
        <end position="166"/>
    </location>
</feature>
<keyword evidence="3" id="KW-0067">ATP-binding</keyword>
<evidence type="ECO:0000259" key="1">
    <source>
        <dbReference type="Pfam" id="PF13173"/>
    </source>
</evidence>
<feature type="domain" description="DUF4143" evidence="2">
    <location>
        <begin position="260"/>
        <end position="415"/>
    </location>
</feature>
<keyword evidence="3" id="KW-0547">Nucleotide-binding</keyword>
<sequence>MPESLLKAEYRRRDFYFVRRKLNDDRRIVTIRGPRQVGKTTLCGQLIAWLVEQEGVPPEHVLYLTADNTQVMSDPDQVIRDTLETYEQYVLRETIDAVDRDVHVFIDEVQKIDGWASTLKYYIDTYPNIRFVVTGSVSTLIKQGADETLVGRRHEQQMVPMKFVDYVGYRDIDENDRRAFYEETTKLRGALMDALDSDDRVEFTGAAARFYGTNESEFPRLNQRKDEYLMKGGYPGVLDDDYREAYSKLDSDLRSTVLGDMSTVFEVQKPQKVLRLLDLLAEATTGKTSVQRLADDASIDRDTVEKYLTYLDEFFLINRVRKFSGGGFNDRAQQKVYIQDVGIYNTIRGTLAEETLGDTTAMGPILETAVCDHARRLQFYLSGRSNVDIGYRERSGEVDFVLSGREYTLPIEVKNGDSTKASLGGLKRFIDSEGVELAIVVNNSGVFESEEEIVHLPAWLFLYLC</sequence>
<comment type="caution">
    <text evidence="3">The sequence shown here is derived from an EMBL/GenBank/DDBJ whole genome shotgun (WGS) entry which is preliminary data.</text>
</comment>
<dbReference type="PANTHER" id="PTHR33295">
    <property type="entry name" value="ATPASE"/>
    <property type="match status" value="1"/>
</dbReference>
<gene>
    <name evidence="3" type="ORF">ACFFOL_11590</name>
</gene>
<dbReference type="Gene3D" id="3.40.50.300">
    <property type="entry name" value="P-loop containing nucleotide triphosphate hydrolases"/>
    <property type="match status" value="1"/>
</dbReference>
<evidence type="ECO:0000259" key="2">
    <source>
        <dbReference type="Pfam" id="PF13635"/>
    </source>
</evidence>
<evidence type="ECO:0000313" key="4">
    <source>
        <dbReference type="Proteomes" id="UP001589595"/>
    </source>
</evidence>
<evidence type="ECO:0000313" key="3">
    <source>
        <dbReference type="EMBL" id="MFB9824805.1"/>
    </source>
</evidence>
<dbReference type="RefSeq" id="WP_222923146.1">
    <property type="nucleotide sequence ID" value="NZ_CP082286.1"/>
</dbReference>
<organism evidence="3 4">
    <name type="scientific">Halobaculum roseum</name>
    <dbReference type="NCBI Taxonomy" id="2175149"/>
    <lineage>
        <taxon>Archaea</taxon>
        <taxon>Methanobacteriati</taxon>
        <taxon>Methanobacteriota</taxon>
        <taxon>Stenosarchaea group</taxon>
        <taxon>Halobacteria</taxon>
        <taxon>Halobacteriales</taxon>
        <taxon>Haloferacaceae</taxon>
        <taxon>Halobaculum</taxon>
    </lineage>
</organism>
<keyword evidence="4" id="KW-1185">Reference proteome</keyword>
<dbReference type="EMBL" id="JBHMAJ010000007">
    <property type="protein sequence ID" value="MFB9824805.1"/>
    <property type="molecule type" value="Genomic_DNA"/>
</dbReference>
<dbReference type="GeneID" id="67210556"/>
<dbReference type="Proteomes" id="UP001589595">
    <property type="component" value="Unassembled WGS sequence"/>
</dbReference>
<dbReference type="InterPro" id="IPR027417">
    <property type="entry name" value="P-loop_NTPase"/>
</dbReference>
<dbReference type="InterPro" id="IPR025420">
    <property type="entry name" value="DUF4143"/>
</dbReference>
<accession>A0ABD5MM23</accession>
<dbReference type="PANTHER" id="PTHR33295:SF18">
    <property type="entry name" value="AAA+ ATPASE DOMAIN-CONTAINING PROTEIN"/>
    <property type="match status" value="1"/>
</dbReference>
<dbReference type="InterPro" id="IPR041682">
    <property type="entry name" value="AAA_14"/>
</dbReference>
<dbReference type="SUPFAM" id="SSF52540">
    <property type="entry name" value="P-loop containing nucleoside triphosphate hydrolases"/>
    <property type="match status" value="1"/>
</dbReference>
<dbReference type="AlphaFoldDB" id="A0ABD5MM23"/>
<protein>
    <submittedName>
        <fullName evidence="3">ATP-binding protein</fullName>
    </submittedName>
</protein>